<dbReference type="InterPro" id="IPR014002">
    <property type="entry name" value="Agenet_dom_plant"/>
</dbReference>
<reference evidence="2 3" key="1">
    <citation type="journal article" date="2020" name="Nat. Commun.">
        <title>Genome of Tripterygium wilfordii and identification of cytochrome P450 involved in triptolide biosynthesis.</title>
        <authorList>
            <person name="Tu L."/>
            <person name="Su P."/>
            <person name="Zhang Z."/>
            <person name="Gao L."/>
            <person name="Wang J."/>
            <person name="Hu T."/>
            <person name="Zhou J."/>
            <person name="Zhang Y."/>
            <person name="Zhao Y."/>
            <person name="Liu Y."/>
            <person name="Song Y."/>
            <person name="Tong Y."/>
            <person name="Lu Y."/>
            <person name="Yang J."/>
            <person name="Xu C."/>
            <person name="Jia M."/>
            <person name="Peters R.J."/>
            <person name="Huang L."/>
            <person name="Gao W."/>
        </authorList>
    </citation>
    <scope>NUCLEOTIDE SEQUENCE [LARGE SCALE GENOMIC DNA]</scope>
    <source>
        <strain evidence="3">cv. XIE 37</strain>
        <tissue evidence="2">Leaf</tissue>
    </source>
</reference>
<dbReference type="PANTHER" id="PTHR31917:SF140">
    <property type="entry name" value="ENT DOMAIN-CONTAINING PROTEIN"/>
    <property type="match status" value="1"/>
</dbReference>
<dbReference type="AlphaFoldDB" id="A0A7J7CYN2"/>
<dbReference type="EMBL" id="JAAARO010000012">
    <property type="protein sequence ID" value="KAF5739118.1"/>
    <property type="molecule type" value="Genomic_DNA"/>
</dbReference>
<dbReference type="Pfam" id="PF05641">
    <property type="entry name" value="Agenet"/>
    <property type="match status" value="1"/>
</dbReference>
<protein>
    <recommendedName>
        <fullName evidence="1">Agenet domain-containing protein</fullName>
    </recommendedName>
</protein>
<feature type="domain" description="Agenet" evidence="1">
    <location>
        <begin position="69"/>
        <end position="125"/>
    </location>
</feature>
<evidence type="ECO:0000313" key="2">
    <source>
        <dbReference type="EMBL" id="KAF5739118.1"/>
    </source>
</evidence>
<organism evidence="2 3">
    <name type="scientific">Tripterygium wilfordii</name>
    <name type="common">Thunder God vine</name>
    <dbReference type="NCBI Taxonomy" id="458696"/>
    <lineage>
        <taxon>Eukaryota</taxon>
        <taxon>Viridiplantae</taxon>
        <taxon>Streptophyta</taxon>
        <taxon>Embryophyta</taxon>
        <taxon>Tracheophyta</taxon>
        <taxon>Spermatophyta</taxon>
        <taxon>Magnoliopsida</taxon>
        <taxon>eudicotyledons</taxon>
        <taxon>Gunneridae</taxon>
        <taxon>Pentapetalae</taxon>
        <taxon>rosids</taxon>
        <taxon>fabids</taxon>
        <taxon>Celastrales</taxon>
        <taxon>Celastraceae</taxon>
        <taxon>Tripterygium</taxon>
    </lineage>
</organism>
<dbReference type="Proteomes" id="UP000593562">
    <property type="component" value="Unassembled WGS sequence"/>
</dbReference>
<feature type="domain" description="Agenet" evidence="1">
    <location>
        <begin position="1"/>
        <end position="66"/>
    </location>
</feature>
<name>A0A7J7CYN2_TRIWF</name>
<proteinExistence type="predicted"/>
<keyword evidence="3" id="KW-1185">Reference proteome</keyword>
<dbReference type="InterPro" id="IPR008395">
    <property type="entry name" value="Agenet-like_dom"/>
</dbReference>
<dbReference type="PANTHER" id="PTHR31917">
    <property type="entry name" value="AGENET DOMAIN-CONTAINING PROTEIN-RELATED"/>
    <property type="match status" value="1"/>
</dbReference>
<dbReference type="SMART" id="SM00743">
    <property type="entry name" value="Agenet"/>
    <property type="match status" value="2"/>
</dbReference>
<comment type="caution">
    <text evidence="2">The sequence shown here is derived from an EMBL/GenBank/DDBJ whole genome shotgun (WGS) entry which is preliminary data.</text>
</comment>
<dbReference type="InParanoid" id="A0A7J7CYN2"/>
<evidence type="ECO:0000259" key="1">
    <source>
        <dbReference type="SMART" id="SM00743"/>
    </source>
</evidence>
<gene>
    <name evidence="2" type="ORF">HS088_TW12G00317</name>
</gene>
<dbReference type="FunCoup" id="A0A7J7CYN2">
    <property type="interactions" value="942"/>
</dbReference>
<evidence type="ECO:0000313" key="3">
    <source>
        <dbReference type="Proteomes" id="UP000593562"/>
    </source>
</evidence>
<accession>A0A7J7CYN2</accession>
<sequence length="290" mass="32215">MRLTKGTRVEVLSGKEVVMGAWLCGEIVSGNGHMYSVKCGRSALTKEVVVERVPRKAIRPCPPPVEGAGKWAPDDLVEVFHNLSWKMSRIVEDVGGNVFSVRLLGSPQVFRVHSSYLRVRQSWEHGKWFVVGKGSENNTMSMGKRVPITRIKVRIGDDLLFDKEDKETQKHHVVFSRNLKRRSPFGFSCIEEEKVASKKNRSDEKDGSSRQISPLHPSLTSEKVDAIFSSHVLWGENGTHSSLHIPADTDSCASSVGSCSDILQGNCNLSCFGTRSRTVEDYCSDAESFC</sequence>